<dbReference type="RefSeq" id="WP_203899492.1">
    <property type="nucleotide sequence ID" value="NZ_BOPF01000008.1"/>
</dbReference>
<evidence type="ECO:0000259" key="1">
    <source>
        <dbReference type="SMART" id="SM00829"/>
    </source>
</evidence>
<dbReference type="InterPro" id="IPR036291">
    <property type="entry name" value="NAD(P)-bd_dom_sf"/>
</dbReference>
<dbReference type="Pfam" id="PF08240">
    <property type="entry name" value="ADH_N"/>
    <property type="match status" value="1"/>
</dbReference>
<keyword evidence="3" id="KW-1185">Reference proteome</keyword>
<organism evidence="2 3">
    <name type="scientific">Virgisporangium aliadipatigenens</name>
    <dbReference type="NCBI Taxonomy" id="741659"/>
    <lineage>
        <taxon>Bacteria</taxon>
        <taxon>Bacillati</taxon>
        <taxon>Actinomycetota</taxon>
        <taxon>Actinomycetes</taxon>
        <taxon>Micromonosporales</taxon>
        <taxon>Micromonosporaceae</taxon>
        <taxon>Virgisporangium</taxon>
    </lineage>
</organism>
<reference evidence="2" key="1">
    <citation type="submission" date="2021-01" db="EMBL/GenBank/DDBJ databases">
        <title>Whole genome shotgun sequence of Virgisporangium aliadipatigenens NBRC 105644.</title>
        <authorList>
            <person name="Komaki H."/>
            <person name="Tamura T."/>
        </authorList>
    </citation>
    <scope>NUCLEOTIDE SEQUENCE</scope>
    <source>
        <strain evidence="2">NBRC 105644</strain>
    </source>
</reference>
<dbReference type="SUPFAM" id="SSF50129">
    <property type="entry name" value="GroES-like"/>
    <property type="match status" value="1"/>
</dbReference>
<dbReference type="PANTHER" id="PTHR11695">
    <property type="entry name" value="ALCOHOL DEHYDROGENASE RELATED"/>
    <property type="match status" value="1"/>
</dbReference>
<dbReference type="Gene3D" id="3.90.180.10">
    <property type="entry name" value="Medium-chain alcohol dehydrogenases, catalytic domain"/>
    <property type="match status" value="1"/>
</dbReference>
<accession>A0A8J3YLI0</accession>
<feature type="domain" description="Enoyl reductase (ER)" evidence="1">
    <location>
        <begin position="10"/>
        <end position="314"/>
    </location>
</feature>
<name>A0A8J3YLI0_9ACTN</name>
<dbReference type="InterPro" id="IPR011032">
    <property type="entry name" value="GroES-like_sf"/>
</dbReference>
<dbReference type="EMBL" id="BOPF01000008">
    <property type="protein sequence ID" value="GIJ45968.1"/>
    <property type="molecule type" value="Genomic_DNA"/>
</dbReference>
<dbReference type="InterPro" id="IPR020843">
    <property type="entry name" value="ER"/>
</dbReference>
<dbReference type="InterPro" id="IPR013154">
    <property type="entry name" value="ADH-like_N"/>
</dbReference>
<comment type="caution">
    <text evidence="2">The sequence shown here is derived from an EMBL/GenBank/DDBJ whole genome shotgun (WGS) entry which is preliminary data.</text>
</comment>
<sequence>MKAIVRDHYCSPDALTYGDVDLPPVGPTDVLVRVHAAGVDQGVWHLITGLPLLVRAVGFGLRRPKVHGIGEDVAGVVEAIGAEVTRFAVGDEVYGAADCSYAEFARTREHRILPKPAALSMAQAATVQISGVTALKALQGLKAGDRVAVTGAGGGVGSFAVQIAKARGAHVTAVCRPAKHEFARGLGADEAYADLPPGAVFDRVVVTAGGRTVARLRAALTPTGTLVLVGGEGFGGRLLQGVTRQLRMLLLNPLTKQTLIPLFMSEDENALRELHGLIEEGRVTPALDRTYPLPDTSAAIAYLRTAEVRGKLAITV</sequence>
<dbReference type="InterPro" id="IPR050700">
    <property type="entry name" value="YIM1/Zinc_Alcohol_DH_Fams"/>
</dbReference>
<dbReference type="SUPFAM" id="SSF51735">
    <property type="entry name" value="NAD(P)-binding Rossmann-fold domains"/>
    <property type="match status" value="1"/>
</dbReference>
<protein>
    <submittedName>
        <fullName evidence="2">NADPH:quinone reductase</fullName>
    </submittedName>
</protein>
<dbReference type="Gene3D" id="3.40.50.720">
    <property type="entry name" value="NAD(P)-binding Rossmann-like Domain"/>
    <property type="match status" value="1"/>
</dbReference>
<dbReference type="Pfam" id="PF13602">
    <property type="entry name" value="ADH_zinc_N_2"/>
    <property type="match status" value="1"/>
</dbReference>
<evidence type="ECO:0000313" key="3">
    <source>
        <dbReference type="Proteomes" id="UP000619260"/>
    </source>
</evidence>
<dbReference type="CDD" id="cd08267">
    <property type="entry name" value="MDR1"/>
    <property type="match status" value="1"/>
</dbReference>
<dbReference type="PANTHER" id="PTHR11695:SF294">
    <property type="entry name" value="RETICULON-4-INTERACTING PROTEIN 1, MITOCHONDRIAL"/>
    <property type="match status" value="1"/>
</dbReference>
<dbReference type="Proteomes" id="UP000619260">
    <property type="component" value="Unassembled WGS sequence"/>
</dbReference>
<dbReference type="GO" id="GO:0016491">
    <property type="term" value="F:oxidoreductase activity"/>
    <property type="evidence" value="ECO:0007669"/>
    <property type="project" value="InterPro"/>
</dbReference>
<dbReference type="AlphaFoldDB" id="A0A8J3YLI0"/>
<evidence type="ECO:0000313" key="2">
    <source>
        <dbReference type="EMBL" id="GIJ45968.1"/>
    </source>
</evidence>
<dbReference type="SMART" id="SM00829">
    <property type="entry name" value="PKS_ER"/>
    <property type="match status" value="1"/>
</dbReference>
<gene>
    <name evidence="2" type="ORF">Val02_28540</name>
</gene>
<proteinExistence type="predicted"/>